<name>A0A0E0KM73_ORYPU</name>
<dbReference type="InterPro" id="IPR000467">
    <property type="entry name" value="G_patch_dom"/>
</dbReference>
<dbReference type="Pfam" id="PF01585">
    <property type="entry name" value="G-patch"/>
    <property type="match status" value="1"/>
</dbReference>
<dbReference type="SMART" id="SM00443">
    <property type="entry name" value="G_patch"/>
    <property type="match status" value="1"/>
</dbReference>
<feature type="domain" description="G-patch" evidence="2">
    <location>
        <begin position="144"/>
        <end position="189"/>
    </location>
</feature>
<evidence type="ECO:0000313" key="4">
    <source>
        <dbReference type="Proteomes" id="UP000026962"/>
    </source>
</evidence>
<sequence>MMAGDHVGRTNTLRPNISGPHGAQYKPVQAQPYDKTTSDPLSSLRLGDAGGGDGDQASPTKTLASPPLSLPHLAFVYEAMERRDRGGSSSSRRNPHGAPLEEEGDEGYGLEDDFEFRLPMSHRPTENLDTEGLEQASVDTQLTSSNVGFRLLQKMGWKGKGLGKNEQGITEPIKAGIRDAKLGVGKQEQDDFFTSEDNVQRKKLNIELEETEEHIKKREVIAEREQKIRSEVKEIRKVFFCSLCNKQYKLAHEFESHLSSYDHNHRKRFKEMREMQSSSSSRDDRQKREQQREEKELAKFAQLADAHRKQQQQKQEPSESSSERITMKNLPNPANQDQRKTLKFGFSKMAPTKAPVGNVSKKPKVATKMSSVLNPILEEREIIARKRKGHADMDEVRGQLTYLRQVSN</sequence>
<dbReference type="OMA" id="FCLPINH"/>
<reference evidence="3" key="1">
    <citation type="submission" date="2015-04" db="UniProtKB">
        <authorList>
            <consortium name="EnsemblPlants"/>
        </authorList>
    </citation>
    <scope>IDENTIFICATION</scope>
</reference>
<keyword evidence="4" id="KW-1185">Reference proteome</keyword>
<reference evidence="3" key="2">
    <citation type="submission" date="2018-05" db="EMBL/GenBank/DDBJ databases">
        <title>OpunRS2 (Oryza punctata Reference Sequence Version 2).</title>
        <authorList>
            <person name="Zhang J."/>
            <person name="Kudrna D."/>
            <person name="Lee S."/>
            <person name="Talag J."/>
            <person name="Welchert J."/>
            <person name="Wing R.A."/>
        </authorList>
    </citation>
    <scope>NUCLEOTIDE SEQUENCE [LARGE SCALE GENOMIC DNA]</scope>
</reference>
<feature type="compositionally biased region" description="Basic and acidic residues" evidence="1">
    <location>
        <begin position="281"/>
        <end position="298"/>
    </location>
</feature>
<protein>
    <recommendedName>
        <fullName evidence="2">G-patch domain-containing protein</fullName>
    </recommendedName>
</protein>
<evidence type="ECO:0000259" key="2">
    <source>
        <dbReference type="PROSITE" id="PS50174"/>
    </source>
</evidence>
<evidence type="ECO:0000313" key="3">
    <source>
        <dbReference type="EnsemblPlants" id="OPUNC04G00750.1"/>
    </source>
</evidence>
<proteinExistence type="predicted"/>
<feature type="region of interest" description="Disordered" evidence="1">
    <location>
        <begin position="1"/>
        <end position="70"/>
    </location>
</feature>
<feature type="region of interest" description="Disordered" evidence="1">
    <location>
        <begin position="271"/>
        <end position="338"/>
    </location>
</feature>
<dbReference type="PANTHER" id="PTHR47251:SF1">
    <property type="entry name" value="FINGER DOMAIN PROTEIN, PUTATIVE (AFU_ORTHOLOGUE AFUA_3G04180)-RELATED"/>
    <property type="match status" value="1"/>
</dbReference>
<dbReference type="PROSITE" id="PS00028">
    <property type="entry name" value="ZINC_FINGER_C2H2_1"/>
    <property type="match status" value="1"/>
</dbReference>
<accession>A0A0E0KM73</accession>
<dbReference type="STRING" id="4537.A0A0E0KM73"/>
<dbReference type="Gramene" id="OPUNC04G00750.1">
    <property type="protein sequence ID" value="OPUNC04G00750.1"/>
    <property type="gene ID" value="OPUNC04G00750"/>
</dbReference>
<dbReference type="AlphaFoldDB" id="A0A0E0KM73"/>
<evidence type="ECO:0000256" key="1">
    <source>
        <dbReference type="SAM" id="MobiDB-lite"/>
    </source>
</evidence>
<dbReference type="PROSITE" id="PS50174">
    <property type="entry name" value="G_PATCH"/>
    <property type="match status" value="1"/>
</dbReference>
<organism evidence="3">
    <name type="scientific">Oryza punctata</name>
    <name type="common">Red rice</name>
    <dbReference type="NCBI Taxonomy" id="4537"/>
    <lineage>
        <taxon>Eukaryota</taxon>
        <taxon>Viridiplantae</taxon>
        <taxon>Streptophyta</taxon>
        <taxon>Embryophyta</taxon>
        <taxon>Tracheophyta</taxon>
        <taxon>Spermatophyta</taxon>
        <taxon>Magnoliopsida</taxon>
        <taxon>Liliopsida</taxon>
        <taxon>Poales</taxon>
        <taxon>Poaceae</taxon>
        <taxon>BOP clade</taxon>
        <taxon>Oryzoideae</taxon>
        <taxon>Oryzeae</taxon>
        <taxon>Oryzinae</taxon>
        <taxon>Oryza</taxon>
    </lineage>
</organism>
<feature type="region of interest" description="Disordered" evidence="1">
    <location>
        <begin position="82"/>
        <end position="108"/>
    </location>
</feature>
<dbReference type="EnsemblPlants" id="OPUNC04G00750.1">
    <property type="protein sequence ID" value="OPUNC04G00750.1"/>
    <property type="gene ID" value="OPUNC04G00750"/>
</dbReference>
<dbReference type="eggNOG" id="KOG2184">
    <property type="taxonomic scope" value="Eukaryota"/>
</dbReference>
<dbReference type="GO" id="GO:0003676">
    <property type="term" value="F:nucleic acid binding"/>
    <property type="evidence" value="ECO:0007669"/>
    <property type="project" value="InterPro"/>
</dbReference>
<dbReference type="Proteomes" id="UP000026962">
    <property type="component" value="Chromosome 4"/>
</dbReference>
<dbReference type="PANTHER" id="PTHR47251">
    <property type="entry name" value="FINGER DOMAIN PROTEIN, PUTATIVE (AFU_ORTHOLOGUE AFUA_3G04180)-RELATED"/>
    <property type="match status" value="1"/>
</dbReference>
<dbReference type="InterPro" id="IPR013087">
    <property type="entry name" value="Znf_C2H2_type"/>
</dbReference>